<dbReference type="OrthoDB" id="9806127at2"/>
<dbReference type="Proteomes" id="UP000278756">
    <property type="component" value="Chromosome 1"/>
</dbReference>
<dbReference type="CDD" id="cd18584">
    <property type="entry name" value="ABC_6TM_AarD_CydD"/>
    <property type="match status" value="1"/>
</dbReference>
<evidence type="ECO:0000256" key="6">
    <source>
        <dbReference type="ARBA" id="ARBA00023136"/>
    </source>
</evidence>
<dbReference type="SUPFAM" id="SSF52540">
    <property type="entry name" value="P-loop containing nucleoside triphosphate hydrolases"/>
    <property type="match status" value="1"/>
</dbReference>
<protein>
    <submittedName>
        <fullName evidence="10">Transport ATP-binding protein CydD</fullName>
    </submittedName>
</protein>
<feature type="domain" description="ABC transmembrane type-1" evidence="9">
    <location>
        <begin position="50"/>
        <end position="336"/>
    </location>
</feature>
<dbReference type="InterPro" id="IPR017871">
    <property type="entry name" value="ABC_transporter-like_CS"/>
</dbReference>
<evidence type="ECO:0000256" key="5">
    <source>
        <dbReference type="ARBA" id="ARBA00022989"/>
    </source>
</evidence>
<evidence type="ECO:0000256" key="2">
    <source>
        <dbReference type="ARBA" id="ARBA00022692"/>
    </source>
</evidence>
<dbReference type="InterPro" id="IPR003593">
    <property type="entry name" value="AAA+_ATPase"/>
</dbReference>
<dbReference type="InterPro" id="IPR027417">
    <property type="entry name" value="P-loop_NTPase"/>
</dbReference>
<dbReference type="GO" id="GO:0140359">
    <property type="term" value="F:ABC-type transporter activity"/>
    <property type="evidence" value="ECO:0007669"/>
    <property type="project" value="InterPro"/>
</dbReference>
<dbReference type="PROSITE" id="PS50929">
    <property type="entry name" value="ABC_TM1F"/>
    <property type="match status" value="1"/>
</dbReference>
<evidence type="ECO:0000313" key="11">
    <source>
        <dbReference type="Proteomes" id="UP000278756"/>
    </source>
</evidence>
<dbReference type="AlphaFoldDB" id="A0A3G9FZ27"/>
<dbReference type="EMBL" id="AP018827">
    <property type="protein sequence ID" value="BBF79637.1"/>
    <property type="molecule type" value="Genomic_DNA"/>
</dbReference>
<feature type="transmembrane region" description="Helical" evidence="7">
    <location>
        <begin position="306"/>
        <end position="324"/>
    </location>
</feature>
<dbReference type="PANTHER" id="PTHR24221:SF654">
    <property type="entry name" value="ATP-BINDING CASSETTE SUB-FAMILY B MEMBER 6"/>
    <property type="match status" value="1"/>
</dbReference>
<feature type="domain" description="ABC transporter" evidence="8">
    <location>
        <begin position="367"/>
        <end position="571"/>
    </location>
</feature>
<evidence type="ECO:0000256" key="3">
    <source>
        <dbReference type="ARBA" id="ARBA00022741"/>
    </source>
</evidence>
<feature type="transmembrane region" description="Helical" evidence="7">
    <location>
        <begin position="163"/>
        <end position="193"/>
    </location>
</feature>
<evidence type="ECO:0000259" key="8">
    <source>
        <dbReference type="PROSITE" id="PS50893"/>
    </source>
</evidence>
<dbReference type="SMART" id="SM00382">
    <property type="entry name" value="AAA"/>
    <property type="match status" value="1"/>
</dbReference>
<keyword evidence="5 7" id="KW-1133">Transmembrane helix</keyword>
<dbReference type="InterPro" id="IPR011527">
    <property type="entry name" value="ABC1_TM_dom"/>
</dbReference>
<dbReference type="PROSITE" id="PS50893">
    <property type="entry name" value="ABC_TRANSPORTER_2"/>
    <property type="match status" value="1"/>
</dbReference>
<dbReference type="RefSeq" id="WP_126419628.1">
    <property type="nucleotide sequence ID" value="NZ_AP018827.1"/>
</dbReference>
<gene>
    <name evidence="10" type="ORF">EM6_0206</name>
</gene>
<proteinExistence type="predicted"/>
<evidence type="ECO:0000256" key="1">
    <source>
        <dbReference type="ARBA" id="ARBA00004651"/>
    </source>
</evidence>
<dbReference type="PROSITE" id="PS00211">
    <property type="entry name" value="ABC_TRANSPORTER_1"/>
    <property type="match status" value="1"/>
</dbReference>
<reference evidence="11" key="2">
    <citation type="journal article" date="2017" name="Plant Physiol. Biochem.">
        <title>Differential oxidative and antioxidative response of duckweed Lemna minor toward plant growth promoting/inhibiting bacteria.</title>
        <authorList>
            <person name="Ishizawa H."/>
            <person name="Kuroda M."/>
            <person name="Morikawa M."/>
            <person name="Ike M."/>
        </authorList>
    </citation>
    <scope>NUCLEOTIDE SEQUENCE [LARGE SCALE GENOMIC DNA]</scope>
    <source>
        <strain evidence="11">M6</strain>
    </source>
</reference>
<comment type="subcellular location">
    <subcellularLocation>
        <location evidence="1">Cell membrane</location>
        <topology evidence="1">Multi-pass membrane protein</topology>
    </subcellularLocation>
</comment>
<dbReference type="SUPFAM" id="SSF90123">
    <property type="entry name" value="ABC transporter transmembrane region"/>
    <property type="match status" value="1"/>
</dbReference>
<keyword evidence="6 7" id="KW-0472">Membrane</keyword>
<dbReference type="Gene3D" id="3.40.50.300">
    <property type="entry name" value="P-loop containing nucleotide triphosphate hydrolases"/>
    <property type="match status" value="1"/>
</dbReference>
<keyword evidence="3" id="KW-0547">Nucleotide-binding</keyword>
<reference evidence="11" key="1">
    <citation type="journal article" date="2017" name="Biotechnol. Biofuels">
        <title>Evaluation of environmental bacterial communities as a factor affecting the growth of duckweed Lemna minor.</title>
        <authorList>
            <person name="Ishizawa H."/>
            <person name="Kuroda M."/>
            <person name="Morikawa M."/>
            <person name="Ike M."/>
        </authorList>
    </citation>
    <scope>NUCLEOTIDE SEQUENCE [LARGE SCALE GENOMIC DNA]</scope>
    <source>
        <strain evidence="11">M6</strain>
    </source>
</reference>
<name>A0A3G9FZ27_9CAUL</name>
<dbReference type="Pfam" id="PF00664">
    <property type="entry name" value="ABC_membrane"/>
    <property type="match status" value="1"/>
</dbReference>
<dbReference type="InterPro" id="IPR003439">
    <property type="entry name" value="ABC_transporter-like_ATP-bd"/>
</dbReference>
<keyword evidence="2 7" id="KW-0812">Transmembrane</keyword>
<dbReference type="Gene3D" id="1.20.1560.10">
    <property type="entry name" value="ABC transporter type 1, transmembrane domain"/>
    <property type="match status" value="1"/>
</dbReference>
<evidence type="ECO:0000256" key="4">
    <source>
        <dbReference type="ARBA" id="ARBA00022840"/>
    </source>
</evidence>
<dbReference type="GO" id="GO:0005524">
    <property type="term" value="F:ATP binding"/>
    <property type="evidence" value="ECO:0007669"/>
    <property type="project" value="UniProtKB-KW"/>
</dbReference>
<dbReference type="InterPro" id="IPR039421">
    <property type="entry name" value="Type_1_exporter"/>
</dbReference>
<dbReference type="GO" id="GO:0016887">
    <property type="term" value="F:ATP hydrolysis activity"/>
    <property type="evidence" value="ECO:0007669"/>
    <property type="project" value="InterPro"/>
</dbReference>
<evidence type="ECO:0000313" key="10">
    <source>
        <dbReference type="EMBL" id="BBF79637.1"/>
    </source>
</evidence>
<feature type="transmembrane region" description="Helical" evidence="7">
    <location>
        <begin position="50"/>
        <end position="70"/>
    </location>
</feature>
<feature type="transmembrane region" description="Helical" evidence="7">
    <location>
        <begin position="77"/>
        <end position="96"/>
    </location>
</feature>
<dbReference type="PANTHER" id="PTHR24221">
    <property type="entry name" value="ATP-BINDING CASSETTE SUB-FAMILY B"/>
    <property type="match status" value="1"/>
</dbReference>
<sequence>MSHPRPRTPETFKDAARDAEKSRAKAVRQALKLWADPAKRQVTLVRQLEVGSVVCATGFAAGLALILQAVRGGQFPLTGLALLLISLCLRGVLSYYNQVLSLKSARLIIENLRLSLMRKALSGRGVGASQMGHMTALFEHTEALEGYYARFVPARQATALTPLLVTLAVGVASPLAAAIILFTLCPFVTLMALSGMATAAESRRQLAALTRLSGLFADRLRHLPLIRAFDNEAAQVEKVRRAARDVSERTLSVLRMAFTGSAILEFFAALSVALIAVYCGFALLGLLPFPVPAILDFNRDLFGGDAFAPAFFALALAPEVYFPLRRLSAAYHEEQQARAAAEALMALEVRLETPDPVPLTLTTAPALRFEGVSAVFADDPAPVFAAVSFSASGGAIIALRGETGSGKSTLLRLLLERGGDVEACGLIEIEGQPLTHAHDLSPGLSWMSQHTPILPGTLADNLRLSHPQASDAEVQRVIGLTGLEALVAARGLETPLDERGSGLSGGERRRIGLARALLKPAPLLLLDEPTADLDPEAEAALIAAIRSAAKGRTVIMATHSEALAAIATQEVRL</sequence>
<dbReference type="InterPro" id="IPR036640">
    <property type="entry name" value="ABC1_TM_sf"/>
</dbReference>
<evidence type="ECO:0000259" key="9">
    <source>
        <dbReference type="PROSITE" id="PS50929"/>
    </source>
</evidence>
<dbReference type="Pfam" id="PF00005">
    <property type="entry name" value="ABC_tran"/>
    <property type="match status" value="1"/>
</dbReference>
<keyword evidence="4 10" id="KW-0067">ATP-binding</keyword>
<evidence type="ECO:0000256" key="7">
    <source>
        <dbReference type="SAM" id="Phobius"/>
    </source>
</evidence>
<accession>A0A3G9FZ27</accession>
<dbReference type="GO" id="GO:0005886">
    <property type="term" value="C:plasma membrane"/>
    <property type="evidence" value="ECO:0007669"/>
    <property type="project" value="UniProtKB-SubCell"/>
</dbReference>
<feature type="transmembrane region" description="Helical" evidence="7">
    <location>
        <begin position="262"/>
        <end position="286"/>
    </location>
</feature>
<organism evidence="10 11">
    <name type="scientific">Asticcacaulis excentricus</name>
    <dbReference type="NCBI Taxonomy" id="78587"/>
    <lineage>
        <taxon>Bacteria</taxon>
        <taxon>Pseudomonadati</taxon>
        <taxon>Pseudomonadota</taxon>
        <taxon>Alphaproteobacteria</taxon>
        <taxon>Caulobacterales</taxon>
        <taxon>Caulobacteraceae</taxon>
        <taxon>Asticcacaulis</taxon>
    </lineage>
</organism>